<gene>
    <name evidence="2" type="ORF">ACFO0C_26105</name>
</gene>
<dbReference type="InterPro" id="IPR000357">
    <property type="entry name" value="HEAT"/>
</dbReference>
<dbReference type="RefSeq" id="WP_378069317.1">
    <property type="nucleotide sequence ID" value="NZ_JBHSBL010000019.1"/>
</dbReference>
<dbReference type="Proteomes" id="UP001595867">
    <property type="component" value="Unassembled WGS sequence"/>
</dbReference>
<dbReference type="Pfam" id="PF02985">
    <property type="entry name" value="HEAT"/>
    <property type="match status" value="1"/>
</dbReference>
<evidence type="ECO:0000256" key="1">
    <source>
        <dbReference type="ARBA" id="ARBA00022737"/>
    </source>
</evidence>
<keyword evidence="3" id="KW-1185">Reference proteome</keyword>
<comment type="caution">
    <text evidence="2">The sequence shown here is derived from an EMBL/GenBank/DDBJ whole genome shotgun (WGS) entry which is preliminary data.</text>
</comment>
<sequence length="120" mass="12823">MTHDPGSHDPGLRAAALEALGRQPDRDLIDRVARAHLTDPDPLVRGVAAGLVAWLRRPGYVDALMPLTTDPAGDVRSVVTLRLGMGRDPAAVPLLQVMTGDPDDRIRRSAVLALRHLTAG</sequence>
<dbReference type="Pfam" id="PF13646">
    <property type="entry name" value="HEAT_2"/>
    <property type="match status" value="1"/>
</dbReference>
<dbReference type="Gene3D" id="1.25.10.10">
    <property type="entry name" value="Leucine-rich Repeat Variant"/>
    <property type="match status" value="1"/>
</dbReference>
<dbReference type="SUPFAM" id="SSF48371">
    <property type="entry name" value="ARM repeat"/>
    <property type="match status" value="1"/>
</dbReference>
<proteinExistence type="predicted"/>
<evidence type="ECO:0000313" key="2">
    <source>
        <dbReference type="EMBL" id="MFC4068417.1"/>
    </source>
</evidence>
<keyword evidence="1" id="KW-0677">Repeat</keyword>
<protein>
    <submittedName>
        <fullName evidence="2">HEAT repeat domain-containing protein</fullName>
    </submittedName>
</protein>
<organism evidence="2 3">
    <name type="scientific">Actinoplanes subglobosus</name>
    <dbReference type="NCBI Taxonomy" id="1547892"/>
    <lineage>
        <taxon>Bacteria</taxon>
        <taxon>Bacillati</taxon>
        <taxon>Actinomycetota</taxon>
        <taxon>Actinomycetes</taxon>
        <taxon>Micromonosporales</taxon>
        <taxon>Micromonosporaceae</taxon>
        <taxon>Actinoplanes</taxon>
    </lineage>
</organism>
<dbReference type="EMBL" id="JBHSBL010000019">
    <property type="protein sequence ID" value="MFC4068417.1"/>
    <property type="molecule type" value="Genomic_DNA"/>
</dbReference>
<dbReference type="InterPro" id="IPR011989">
    <property type="entry name" value="ARM-like"/>
</dbReference>
<name>A0ABV8IVZ6_9ACTN</name>
<dbReference type="InterPro" id="IPR016024">
    <property type="entry name" value="ARM-type_fold"/>
</dbReference>
<accession>A0ABV8IVZ6</accession>
<evidence type="ECO:0000313" key="3">
    <source>
        <dbReference type="Proteomes" id="UP001595867"/>
    </source>
</evidence>
<reference evidence="3" key="1">
    <citation type="journal article" date="2019" name="Int. J. Syst. Evol. Microbiol.">
        <title>The Global Catalogue of Microorganisms (GCM) 10K type strain sequencing project: providing services to taxonomists for standard genome sequencing and annotation.</title>
        <authorList>
            <consortium name="The Broad Institute Genomics Platform"/>
            <consortium name="The Broad Institute Genome Sequencing Center for Infectious Disease"/>
            <person name="Wu L."/>
            <person name="Ma J."/>
        </authorList>
    </citation>
    <scope>NUCLEOTIDE SEQUENCE [LARGE SCALE GENOMIC DNA]</scope>
    <source>
        <strain evidence="3">TBRC 5832</strain>
    </source>
</reference>